<dbReference type="Pfam" id="PF19905">
    <property type="entry name" value="DUF6378"/>
    <property type="match status" value="1"/>
</dbReference>
<dbReference type="Proteomes" id="UP000203096">
    <property type="component" value="Segment"/>
</dbReference>
<reference evidence="2 3" key="1">
    <citation type="journal article" date="2014" name="Genome Announc.">
        <title>Complete genome sequences of nine mycobacteriophages.</title>
        <authorList>
            <person name="Franceschelli J.J."/>
            <person name="Suarez C.A."/>
            <person name="Teran L."/>
            <person name="Raya R.R."/>
            <person name="Morbidoni H.R."/>
        </authorList>
    </citation>
    <scope>NUCLEOTIDE SEQUENCE [LARGE SCALE GENOMIC DNA]</scope>
</reference>
<evidence type="ECO:0000313" key="3">
    <source>
        <dbReference type="Proteomes" id="UP000203096"/>
    </source>
</evidence>
<dbReference type="InterPro" id="IPR045958">
    <property type="entry name" value="DUF6378"/>
</dbReference>
<protein>
    <recommendedName>
        <fullName evidence="1">DUF6378 domain-containing protein</fullName>
    </recommendedName>
</protein>
<dbReference type="GeneID" id="18505914"/>
<proteinExistence type="predicted"/>
<dbReference type="EMBL" id="KJ433976">
    <property type="protein sequence ID" value="AHJ88550.1"/>
    <property type="molecule type" value="Genomic_DNA"/>
</dbReference>
<keyword evidence="3" id="KW-1185">Reference proteome</keyword>
<organism evidence="2 3">
    <name type="scientific">Mycobacterium phage Julie1</name>
    <dbReference type="NCBI Taxonomy" id="1463812"/>
    <lineage>
        <taxon>Viruses</taxon>
        <taxon>Duplodnaviria</taxon>
        <taxon>Heunggongvirae</taxon>
        <taxon>Uroviricota</taxon>
        <taxon>Caudoviricetes</taxon>
        <taxon>Bclasvirinae</taxon>
        <taxon>Julieunavirus</taxon>
        <taxon>Julieunavirus julie1</taxon>
    </lineage>
</organism>
<dbReference type="KEGG" id="vg:18505914"/>
<gene>
    <name evidence="2" type="ORF">Jolie1_050</name>
</gene>
<dbReference type="RefSeq" id="YP_009009250.1">
    <property type="nucleotide sequence ID" value="NC_023600.1"/>
</dbReference>
<evidence type="ECO:0000259" key="1">
    <source>
        <dbReference type="Pfam" id="PF19905"/>
    </source>
</evidence>
<sequence length="288" mass="30916">MTDIPKYGEVDETDAARRQKALQTTTCLCPGDPSASAAGWNPLCPQHGNEAHRHPWLRDAAQPEPGSECPDQNHVGHCQCHLGGPVLMGADVELYDCCRAPAGGDHDDDCPDYPADPPECPRQHPPGPGWVAAENHGVKLLGPSVPYIPTLGDLAQTMRDWNAAGVSAESLQYAASKVWPEVNLLTIDRDRERDRLLKEAGAAISGDRERDYGSARDGFARTGRLIAAILDLDEITAEQVALILAALKISRLAQNTGHRDSWLDLIGYAALGGDIAADTAKDAHNPFA</sequence>
<accession>W8EEQ1</accession>
<evidence type="ECO:0000313" key="2">
    <source>
        <dbReference type="EMBL" id="AHJ88550.1"/>
    </source>
</evidence>
<feature type="domain" description="DUF6378" evidence="1">
    <location>
        <begin position="196"/>
        <end position="276"/>
    </location>
</feature>
<name>W8EEQ1_9CAUD</name>